<dbReference type="GO" id="GO:0003916">
    <property type="term" value="F:DNA topoisomerase activity"/>
    <property type="evidence" value="ECO:0007669"/>
    <property type="project" value="InterPro"/>
</dbReference>
<reference evidence="2 3" key="1">
    <citation type="submission" date="2014-12" db="EMBL/GenBank/DDBJ databases">
        <title>Draft genome sequences of 10 type strains of Lactococcus.</title>
        <authorList>
            <person name="Sun Z."/>
            <person name="Zhong Z."/>
            <person name="Liu W."/>
            <person name="Zhang W."/>
            <person name="Zhang H."/>
        </authorList>
    </citation>
    <scope>NUCLEOTIDE SEQUENCE [LARGE SCALE GENOMIC DNA]</scope>
    <source>
        <strain evidence="2 3">JCM 16395</strain>
    </source>
</reference>
<feature type="domain" description="Plasmid replication protein origin binding" evidence="1">
    <location>
        <begin position="58"/>
        <end position="146"/>
    </location>
</feature>
<dbReference type="Pfam" id="PF01719">
    <property type="entry name" value="Rep_OBD"/>
    <property type="match status" value="1"/>
</dbReference>
<comment type="caution">
    <text evidence="2">The sequence shown here is derived from an EMBL/GenBank/DDBJ whole genome shotgun (WGS) entry which is preliminary data.</text>
</comment>
<dbReference type="RefSeq" id="WP_245811624.1">
    <property type="nucleotide sequence ID" value="NZ_JXJU01000006.1"/>
</dbReference>
<keyword evidence="3" id="KW-1185">Reference proteome</keyword>
<proteinExistence type="predicted"/>
<evidence type="ECO:0000313" key="2">
    <source>
        <dbReference type="EMBL" id="PCR99824.1"/>
    </source>
</evidence>
<dbReference type="Proteomes" id="UP000218181">
    <property type="component" value="Unassembled WGS sequence"/>
</dbReference>
<dbReference type="GO" id="GO:0005727">
    <property type="term" value="C:extrachromosomal circular DNA"/>
    <property type="evidence" value="ECO:0007669"/>
    <property type="project" value="InterPro"/>
</dbReference>
<evidence type="ECO:0000259" key="1">
    <source>
        <dbReference type="Pfam" id="PF01719"/>
    </source>
</evidence>
<organism evidence="2 3">
    <name type="scientific">Lactococcus fujiensis JCM 16395</name>
    <dbReference type="NCBI Taxonomy" id="1291764"/>
    <lineage>
        <taxon>Bacteria</taxon>
        <taxon>Bacillati</taxon>
        <taxon>Bacillota</taxon>
        <taxon>Bacilli</taxon>
        <taxon>Lactobacillales</taxon>
        <taxon>Streptococcaceae</taxon>
        <taxon>Lactococcus</taxon>
    </lineage>
</organism>
<name>A0A2A5RKV6_9LACT</name>
<evidence type="ECO:0000313" key="3">
    <source>
        <dbReference type="Proteomes" id="UP000218181"/>
    </source>
</evidence>
<protein>
    <recommendedName>
        <fullName evidence="1">Plasmid replication protein origin binding domain-containing protein</fullName>
    </recommendedName>
</protein>
<dbReference type="GO" id="GO:0003677">
    <property type="term" value="F:DNA binding"/>
    <property type="evidence" value="ECO:0007669"/>
    <property type="project" value="InterPro"/>
</dbReference>
<dbReference type="EMBL" id="JXJU01000006">
    <property type="protein sequence ID" value="PCR99824.1"/>
    <property type="molecule type" value="Genomic_DNA"/>
</dbReference>
<accession>A0A2A5RKV6</accession>
<gene>
    <name evidence="2" type="ORF">RT41_GL001630</name>
</gene>
<dbReference type="GO" id="GO:0006260">
    <property type="term" value="P:DNA replication"/>
    <property type="evidence" value="ECO:0007669"/>
    <property type="project" value="InterPro"/>
</dbReference>
<dbReference type="STRING" id="1291764.GCA_001311235_01866"/>
<dbReference type="InterPro" id="IPR002631">
    <property type="entry name" value="Plasmid_rep_OBD"/>
</dbReference>
<dbReference type="Gene3D" id="3.40.1310.30">
    <property type="match status" value="1"/>
</dbReference>
<dbReference type="AlphaFoldDB" id="A0A2A5RKV6"/>
<sequence length="197" mass="24174">MRKQKIRCFVFEQYFDSEFWDWDEKRSWFENWEENKEKIFQEIYDRLKFYDTSEKQLKIALIVHDKDRKNNGQLIEAHIHVYVELPTHRSIELVADRLGISQHFIDYPKGRNNYFPFNQKAYLIHAQQPTKHQYEISEVETFETMDYEKFILDNKDDFLKRSATVRYREINESLDLIFDKVLFGQITYDEIMEDDSL</sequence>